<comment type="pathway">
    <text evidence="2 10">Protein modification; protein glycosylation.</text>
</comment>
<dbReference type="InterPro" id="IPR003342">
    <property type="entry name" value="ArnT-like_N"/>
</dbReference>
<feature type="transmembrane region" description="Helical" evidence="10">
    <location>
        <begin position="210"/>
        <end position="230"/>
    </location>
</feature>
<keyword evidence="7 10" id="KW-1133">Transmembrane helix</keyword>
<comment type="similarity">
    <text evidence="3 10">Belongs to the glycosyltransferase 39 family.</text>
</comment>
<evidence type="ECO:0000256" key="1">
    <source>
        <dbReference type="ARBA" id="ARBA00004127"/>
    </source>
</evidence>
<evidence type="ECO:0000256" key="6">
    <source>
        <dbReference type="ARBA" id="ARBA00022692"/>
    </source>
</evidence>
<evidence type="ECO:0000256" key="5">
    <source>
        <dbReference type="ARBA" id="ARBA00022679"/>
    </source>
</evidence>
<evidence type="ECO:0000313" key="13">
    <source>
        <dbReference type="EMBL" id="OGD90450.1"/>
    </source>
</evidence>
<feature type="domain" description="ArnT-like N-terminal" evidence="11">
    <location>
        <begin position="11"/>
        <end position="223"/>
    </location>
</feature>
<feature type="transmembrane region" description="Helical" evidence="10">
    <location>
        <begin position="353"/>
        <end position="373"/>
    </location>
</feature>
<evidence type="ECO:0000256" key="10">
    <source>
        <dbReference type="RuleBase" id="RU367007"/>
    </source>
</evidence>
<evidence type="ECO:0000313" key="14">
    <source>
        <dbReference type="Proteomes" id="UP000177124"/>
    </source>
</evidence>
<evidence type="ECO:0000256" key="7">
    <source>
        <dbReference type="ARBA" id="ARBA00022989"/>
    </source>
</evidence>
<dbReference type="Pfam" id="PF16192">
    <property type="entry name" value="PMT_4TMC"/>
    <property type="match status" value="1"/>
</dbReference>
<keyword evidence="10" id="KW-1003">Cell membrane</keyword>
<evidence type="ECO:0000259" key="12">
    <source>
        <dbReference type="Pfam" id="PF16192"/>
    </source>
</evidence>
<feature type="transmembrane region" description="Helical" evidence="10">
    <location>
        <begin position="165"/>
        <end position="198"/>
    </location>
</feature>
<dbReference type="UniPathway" id="UPA00378"/>
<dbReference type="InterPro" id="IPR027005">
    <property type="entry name" value="PMT-like"/>
</dbReference>
<dbReference type="PANTHER" id="PTHR10050">
    <property type="entry name" value="DOLICHYL-PHOSPHATE-MANNOSE--PROTEIN MANNOSYLTRANSFERASE"/>
    <property type="match status" value="1"/>
</dbReference>
<comment type="subcellular location">
    <subcellularLocation>
        <location evidence="10">Cell membrane</location>
    </subcellularLocation>
    <subcellularLocation>
        <location evidence="1">Endomembrane system</location>
        <topology evidence="1">Multi-pass membrane protein</topology>
    </subcellularLocation>
</comment>
<feature type="transmembrane region" description="Helical" evidence="10">
    <location>
        <begin position="331"/>
        <end position="347"/>
    </location>
</feature>
<evidence type="ECO:0000256" key="4">
    <source>
        <dbReference type="ARBA" id="ARBA00022676"/>
    </source>
</evidence>
<keyword evidence="4 10" id="KW-0328">Glycosyltransferase</keyword>
<keyword evidence="6 10" id="KW-0812">Transmembrane</keyword>
<dbReference type="InterPro" id="IPR032421">
    <property type="entry name" value="PMT_4TMC"/>
</dbReference>
<gene>
    <name evidence="13" type="ORF">A3D07_03955</name>
</gene>
<dbReference type="AlphaFoldDB" id="A0A1F5GF35"/>
<dbReference type="GO" id="GO:0005886">
    <property type="term" value="C:plasma membrane"/>
    <property type="evidence" value="ECO:0007669"/>
    <property type="project" value="UniProtKB-SubCell"/>
</dbReference>
<evidence type="ECO:0000256" key="3">
    <source>
        <dbReference type="ARBA" id="ARBA00007222"/>
    </source>
</evidence>
<name>A0A1F5GF35_9BACT</name>
<sequence length="422" mass="48456">MPRHFLLILAIITIFSAAVRLFRINEPARYYFDEVYHVVTARAFAQNNPAAYDPFAPPPEEGTAYDWLHPPLAKLIQASSIKVFGDKPLAWRLPSAIFGTALILATAILATVMFGKKAGLIAGLILAFENLTLVMSRITMNDIFIAFFSVCAFIFAAMYSKKQNLIWIVLTSVFLGLAIASKWTGVYALIIVFAFLFFVMLKNQKSLLPLSFLIIIPFFTYLASYGQFWLQDHKISQFIDLHKQIWWYQNRSDLAHPYGTTAVFCTPKGLDGPKSWCPWILDIKGVYFSFETYGPKNGYIYALGNPLIFWAGLIAISYLIGKLISERNGKLVLILMGYFIFWVPWIFSPRLLFLYHYLPSLPFLTIALGVLLKDIWETKFKFFTILAILIFALSFFYFYPITSGYPINPQLLEKFMWFSTWR</sequence>
<feature type="transmembrane region" description="Helical" evidence="10">
    <location>
        <begin position="299"/>
        <end position="319"/>
    </location>
</feature>
<accession>A0A1F5GF35</accession>
<protein>
    <recommendedName>
        <fullName evidence="9 10">Polyprenol-phosphate-mannose--protein mannosyltransferase</fullName>
        <ecNumber evidence="10">2.4.1.-</ecNumber>
    </recommendedName>
</protein>
<keyword evidence="5 10" id="KW-0808">Transferase</keyword>
<feature type="transmembrane region" description="Helical" evidence="10">
    <location>
        <begin position="89"/>
        <end position="112"/>
    </location>
</feature>
<feature type="transmembrane region" description="Helical" evidence="10">
    <location>
        <begin position="143"/>
        <end position="159"/>
    </location>
</feature>
<dbReference type="STRING" id="1797716.A3D07_03955"/>
<dbReference type="Proteomes" id="UP000177124">
    <property type="component" value="Unassembled WGS sequence"/>
</dbReference>
<dbReference type="GO" id="GO:0012505">
    <property type="term" value="C:endomembrane system"/>
    <property type="evidence" value="ECO:0007669"/>
    <property type="project" value="UniProtKB-SubCell"/>
</dbReference>
<evidence type="ECO:0000256" key="8">
    <source>
        <dbReference type="ARBA" id="ARBA00023136"/>
    </source>
</evidence>
<dbReference type="PANTHER" id="PTHR10050:SF53">
    <property type="entry name" value="CHROMOSOME UNDETERMINED SCAFFOLD_67, WHOLE GENOME SHOTGUN SEQUENCE"/>
    <property type="match status" value="1"/>
</dbReference>
<organism evidence="13 14">
    <name type="scientific">Candidatus Curtissbacteria bacterium RIFCSPHIGHO2_02_FULL_42_15</name>
    <dbReference type="NCBI Taxonomy" id="1797716"/>
    <lineage>
        <taxon>Bacteria</taxon>
        <taxon>Candidatus Curtissiibacteriota</taxon>
    </lineage>
</organism>
<dbReference type="Pfam" id="PF02366">
    <property type="entry name" value="PMT"/>
    <property type="match status" value="1"/>
</dbReference>
<dbReference type="GO" id="GO:0004169">
    <property type="term" value="F:dolichyl-phosphate-mannose-protein mannosyltransferase activity"/>
    <property type="evidence" value="ECO:0007669"/>
    <property type="project" value="UniProtKB-UniRule"/>
</dbReference>
<feature type="domain" description="Protein O-mannosyl-transferase C-terminal four TM" evidence="12">
    <location>
        <begin position="236"/>
        <end position="421"/>
    </location>
</feature>
<reference evidence="13 14" key="1">
    <citation type="journal article" date="2016" name="Nat. Commun.">
        <title>Thousands of microbial genomes shed light on interconnected biogeochemical processes in an aquifer system.</title>
        <authorList>
            <person name="Anantharaman K."/>
            <person name="Brown C.T."/>
            <person name="Hug L.A."/>
            <person name="Sharon I."/>
            <person name="Castelle C.J."/>
            <person name="Probst A.J."/>
            <person name="Thomas B.C."/>
            <person name="Singh A."/>
            <person name="Wilkins M.J."/>
            <person name="Karaoz U."/>
            <person name="Brodie E.L."/>
            <person name="Williams K.H."/>
            <person name="Hubbard S.S."/>
            <person name="Banfield J.F."/>
        </authorList>
    </citation>
    <scope>NUCLEOTIDE SEQUENCE [LARGE SCALE GENOMIC DNA]</scope>
</reference>
<dbReference type="EC" id="2.4.1.-" evidence="10"/>
<proteinExistence type="inferred from homology"/>
<feature type="transmembrane region" description="Helical" evidence="10">
    <location>
        <begin position="380"/>
        <end position="399"/>
    </location>
</feature>
<evidence type="ECO:0000256" key="2">
    <source>
        <dbReference type="ARBA" id="ARBA00004922"/>
    </source>
</evidence>
<feature type="transmembrane region" description="Helical" evidence="10">
    <location>
        <begin position="118"/>
        <end position="136"/>
    </location>
</feature>
<comment type="caution">
    <text evidence="13">The sequence shown here is derived from an EMBL/GenBank/DDBJ whole genome shotgun (WGS) entry which is preliminary data.</text>
</comment>
<keyword evidence="8 10" id="KW-0472">Membrane</keyword>
<dbReference type="EMBL" id="MFBF01000044">
    <property type="protein sequence ID" value="OGD90450.1"/>
    <property type="molecule type" value="Genomic_DNA"/>
</dbReference>
<comment type="function">
    <text evidence="10">Protein O-mannosyltransferase that catalyzes the transfer of a single mannose residue from a polyprenol phospho-mannosyl lipidic donor to the hydroxyl group of selected serine and threonine residues in acceptor proteins.</text>
</comment>
<evidence type="ECO:0000256" key="9">
    <source>
        <dbReference type="ARBA" id="ARBA00093617"/>
    </source>
</evidence>
<feature type="transmembrane region" description="Helical" evidence="10">
    <location>
        <begin position="6"/>
        <end position="22"/>
    </location>
</feature>
<evidence type="ECO:0000259" key="11">
    <source>
        <dbReference type="Pfam" id="PF02366"/>
    </source>
</evidence>